<evidence type="ECO:0000313" key="2">
    <source>
        <dbReference type="EMBL" id="RZF62477.1"/>
    </source>
</evidence>
<dbReference type="InterPro" id="IPR052339">
    <property type="entry name" value="Fe-S_Maturation_MIP18"/>
</dbReference>
<comment type="caution">
    <text evidence="2">The sequence shown here is derived from an EMBL/GenBank/DDBJ whole genome shotgun (WGS) entry which is preliminary data.</text>
</comment>
<dbReference type="AlphaFoldDB" id="A0A4Q6XZW9"/>
<dbReference type="PANTHER" id="PTHR42831">
    <property type="entry name" value="FE-S PROTEIN MATURATION AUXILIARY FACTOR YITW"/>
    <property type="match status" value="1"/>
</dbReference>
<dbReference type="OrthoDB" id="9805360at2"/>
<sequence>MISLTNPYAQEELRANLALMEVIDPELNINIVDMGLVYGLDFNDPKAITVRMTLSTPHCPMGDAIEQGVINVLQRAFPERQTKINLVWEPEWSIDNISEAGKAQLGL</sequence>
<evidence type="ECO:0000259" key="1">
    <source>
        <dbReference type="Pfam" id="PF01883"/>
    </source>
</evidence>
<evidence type="ECO:0000313" key="3">
    <source>
        <dbReference type="Proteomes" id="UP000292855"/>
    </source>
</evidence>
<proteinExistence type="predicted"/>
<dbReference type="Pfam" id="PF01883">
    <property type="entry name" value="FeS_assembly_P"/>
    <property type="match status" value="1"/>
</dbReference>
<dbReference type="InterPro" id="IPR002744">
    <property type="entry name" value="MIP18-like"/>
</dbReference>
<gene>
    <name evidence="2" type="ORF">EWE74_06665</name>
</gene>
<feature type="domain" description="MIP18 family-like" evidence="1">
    <location>
        <begin position="18"/>
        <end position="84"/>
    </location>
</feature>
<dbReference type="EMBL" id="SGIT01000001">
    <property type="protein sequence ID" value="RZF62477.1"/>
    <property type="molecule type" value="Genomic_DNA"/>
</dbReference>
<reference evidence="2 3" key="1">
    <citation type="submission" date="2019-02" db="EMBL/GenBank/DDBJ databases">
        <authorList>
            <person name="Li Y."/>
        </authorList>
    </citation>
    <scope>NUCLEOTIDE SEQUENCE [LARGE SCALE GENOMIC DNA]</scope>
    <source>
        <strain evidence="2 3">30C10-4-7</strain>
    </source>
</reference>
<accession>A0A4Q6XZW9</accession>
<name>A0A4Q6XZW9_9SPHI</name>
<keyword evidence="3" id="KW-1185">Reference proteome</keyword>
<protein>
    <submittedName>
        <fullName evidence="2">Metal-sulfur cluster assembly factor</fullName>
    </submittedName>
</protein>
<dbReference type="Gene3D" id="3.30.300.130">
    <property type="entry name" value="Fe-S cluster assembly (FSCA)"/>
    <property type="match status" value="1"/>
</dbReference>
<organism evidence="2 3">
    <name type="scientific">Sphingobacterium corticibacterium</name>
    <dbReference type="NCBI Taxonomy" id="2484746"/>
    <lineage>
        <taxon>Bacteria</taxon>
        <taxon>Pseudomonadati</taxon>
        <taxon>Bacteroidota</taxon>
        <taxon>Sphingobacteriia</taxon>
        <taxon>Sphingobacteriales</taxon>
        <taxon>Sphingobacteriaceae</taxon>
        <taxon>Sphingobacterium</taxon>
    </lineage>
</organism>
<dbReference type="SUPFAM" id="SSF117916">
    <property type="entry name" value="Fe-S cluster assembly (FSCA) domain-like"/>
    <property type="match status" value="1"/>
</dbReference>
<dbReference type="PANTHER" id="PTHR42831:SF1">
    <property type="entry name" value="FE-S PROTEIN MATURATION AUXILIARY FACTOR YITW"/>
    <property type="match status" value="1"/>
</dbReference>
<dbReference type="InterPro" id="IPR034904">
    <property type="entry name" value="FSCA_dom_sf"/>
</dbReference>
<dbReference type="Proteomes" id="UP000292855">
    <property type="component" value="Unassembled WGS sequence"/>
</dbReference>
<dbReference type="RefSeq" id="WP_130140703.1">
    <property type="nucleotide sequence ID" value="NZ_SGIT01000001.1"/>
</dbReference>